<evidence type="ECO:0000256" key="2">
    <source>
        <dbReference type="ARBA" id="ARBA00022737"/>
    </source>
</evidence>
<feature type="repeat" description="PPR" evidence="4">
    <location>
        <begin position="408"/>
        <end position="442"/>
    </location>
</feature>
<dbReference type="FunFam" id="1.25.40.10:FF:000212">
    <property type="entry name" value="Pentatricopeptide repeat-containing protein At2g03380, mitochondrial"/>
    <property type="match status" value="1"/>
</dbReference>
<gene>
    <name evidence="5" type="ORF">LSALG_LOCUS30462</name>
</gene>
<feature type="repeat" description="PPR" evidence="4">
    <location>
        <begin position="245"/>
        <end position="279"/>
    </location>
</feature>
<dbReference type="Pfam" id="PF20431">
    <property type="entry name" value="E_motif"/>
    <property type="match status" value="1"/>
</dbReference>
<keyword evidence="2" id="KW-0677">Repeat</keyword>
<evidence type="ECO:0000256" key="4">
    <source>
        <dbReference type="PROSITE-ProRule" id="PRU00708"/>
    </source>
</evidence>
<reference evidence="5" key="1">
    <citation type="submission" date="2023-04" db="EMBL/GenBank/DDBJ databases">
        <authorList>
            <person name="Vijverberg K."/>
            <person name="Xiong W."/>
            <person name="Schranz E."/>
        </authorList>
    </citation>
    <scope>NUCLEOTIDE SEQUENCE</scope>
</reference>
<comment type="similarity">
    <text evidence="3">Belongs to the PPR family. PCMP-E subfamily.</text>
</comment>
<comment type="similarity">
    <text evidence="1">Belongs to the PPR family. PCMP-H subfamily.</text>
</comment>
<dbReference type="Gene3D" id="1.25.40.10">
    <property type="entry name" value="Tetratricopeptide repeat domain"/>
    <property type="match status" value="4"/>
</dbReference>
<dbReference type="PANTHER" id="PTHR47926:SF407">
    <property type="entry name" value="(WILD MALAYSIAN BANANA) HYPOTHETICAL PROTEIN"/>
    <property type="match status" value="1"/>
</dbReference>
<dbReference type="PANTHER" id="PTHR47926">
    <property type="entry name" value="PENTATRICOPEPTIDE REPEAT-CONTAINING PROTEIN"/>
    <property type="match status" value="1"/>
</dbReference>
<dbReference type="Pfam" id="PF01535">
    <property type="entry name" value="PPR"/>
    <property type="match status" value="8"/>
</dbReference>
<dbReference type="FunFam" id="1.25.40.10:FF:000442">
    <property type="entry name" value="Pentatricopeptide repeat-containing protein At3g49710"/>
    <property type="match status" value="1"/>
</dbReference>
<evidence type="ECO:0000256" key="1">
    <source>
        <dbReference type="ARBA" id="ARBA00006643"/>
    </source>
</evidence>
<dbReference type="NCBIfam" id="TIGR00756">
    <property type="entry name" value="PPR"/>
    <property type="match status" value="6"/>
</dbReference>
<keyword evidence="6" id="KW-1185">Reference proteome</keyword>
<dbReference type="InterPro" id="IPR046960">
    <property type="entry name" value="PPR_At4g14850-like_plant"/>
</dbReference>
<accession>A0AA35ZFH5</accession>
<evidence type="ECO:0000313" key="6">
    <source>
        <dbReference type="Proteomes" id="UP001177003"/>
    </source>
</evidence>
<proteinExistence type="inferred from homology"/>
<dbReference type="AlphaFoldDB" id="A0AA35ZFH5"/>
<organism evidence="5 6">
    <name type="scientific">Lactuca saligna</name>
    <name type="common">Willowleaf lettuce</name>
    <dbReference type="NCBI Taxonomy" id="75948"/>
    <lineage>
        <taxon>Eukaryota</taxon>
        <taxon>Viridiplantae</taxon>
        <taxon>Streptophyta</taxon>
        <taxon>Embryophyta</taxon>
        <taxon>Tracheophyta</taxon>
        <taxon>Spermatophyta</taxon>
        <taxon>Magnoliopsida</taxon>
        <taxon>eudicotyledons</taxon>
        <taxon>Gunneridae</taxon>
        <taxon>Pentapetalae</taxon>
        <taxon>asterids</taxon>
        <taxon>campanulids</taxon>
        <taxon>Asterales</taxon>
        <taxon>Asteraceae</taxon>
        <taxon>Cichorioideae</taxon>
        <taxon>Cichorieae</taxon>
        <taxon>Lactucinae</taxon>
        <taxon>Lactuca</taxon>
    </lineage>
</organism>
<feature type="repeat" description="PPR" evidence="4">
    <location>
        <begin position="144"/>
        <end position="178"/>
    </location>
</feature>
<dbReference type="PROSITE" id="PS51375">
    <property type="entry name" value="PPR"/>
    <property type="match status" value="5"/>
</dbReference>
<dbReference type="Proteomes" id="UP001177003">
    <property type="component" value="Chromosome 6"/>
</dbReference>
<dbReference type="Pfam" id="PF13041">
    <property type="entry name" value="PPR_2"/>
    <property type="match status" value="2"/>
</dbReference>
<dbReference type="FunFam" id="1.25.40.10:FF:000333">
    <property type="entry name" value="Pentatricopeptide repeat-containing protein"/>
    <property type="match status" value="1"/>
</dbReference>
<evidence type="ECO:0000313" key="5">
    <source>
        <dbReference type="EMBL" id="CAI9291316.1"/>
    </source>
</evidence>
<protein>
    <submittedName>
        <fullName evidence="5">Uncharacterized protein</fullName>
    </submittedName>
</protein>
<dbReference type="GO" id="GO:0003723">
    <property type="term" value="F:RNA binding"/>
    <property type="evidence" value="ECO:0007669"/>
    <property type="project" value="InterPro"/>
</dbReference>
<dbReference type="GO" id="GO:0009451">
    <property type="term" value="P:RNA modification"/>
    <property type="evidence" value="ECO:0007669"/>
    <property type="project" value="InterPro"/>
</dbReference>
<feature type="repeat" description="PPR" evidence="4">
    <location>
        <begin position="113"/>
        <end position="143"/>
    </location>
</feature>
<dbReference type="EMBL" id="OX465082">
    <property type="protein sequence ID" value="CAI9291316.1"/>
    <property type="molecule type" value="Genomic_DNA"/>
</dbReference>
<name>A0AA35ZFH5_LACSI</name>
<dbReference type="InterPro" id="IPR011990">
    <property type="entry name" value="TPR-like_helical_dom_sf"/>
</dbReference>
<dbReference type="InterPro" id="IPR002885">
    <property type="entry name" value="PPR_rpt"/>
</dbReference>
<evidence type="ECO:0000256" key="3">
    <source>
        <dbReference type="ARBA" id="ARBA00061659"/>
    </source>
</evidence>
<sequence length="771" mass="86292">MKSISNKLLPSFLARKLFKLTPKCYSSSLLPQDIYAQATTKTFDNYERAIVQALKSSSSLSAPLLYGQHLHCHSLKKGFDSNIFIRNSLISLYSKFGSIHDAESMFVSGFQSDRVSCNIMLTCYVNCGRLNDARQLFDKMSGRNSVSFTTMIMGLAQHGFWGEAIRVFKEMKSLGLAPNEVTLSSVLSSYSHFSGVKNSQILHALVAKSGLENSNLVLTNLVHLYCSCSSLDDARILFDAMSERNIVSWNVMLNGYSKARMAGMARDLFDKMPERDVVSWGIIIECVLHVENLNPALKLYREMLNTGISPNNVMVVYIISVCGQETAFSEGQLFHGVSVKLGFDSHDFIQSTIIHFYAACGNIPLAQTQFQIGSKNNPSLWNALISGLIKNKMIESARQLFDKMPERDVFSWTSMISGCSQMNQHHMALDLFHNMISSGIKPNEVTMVSMLSSIANLGNLQDGKQGHEYIITNSIPMNDNVIASIIDMYAKCGSIKNALQLFNQVKTKVSTISPWNAIICGLAMHGHARLSLKLFWELETYKYNDVIKINSITFIGVLSACCHGGLVKEGERYFERMKSVYNIEANMKHYGCMVDLLGRAGRLEEAEGVIKSMPMKADVVIWGTLLAAARIYNDVEMGERAAENLAKAEPLHGPGRILLSNIYVDAGRLDDAAFVRREMKTRRLMRSPEKPPPLVDHHHQTGTFNLQICHHPRATTYCHRCQSRHLRVTSEKSHFASSEAPHSRSSMFAFESYGALENLFDLLHQNRSDRA</sequence>
<feature type="repeat" description="PPR" evidence="4">
    <location>
        <begin position="377"/>
        <end position="407"/>
    </location>
</feature>
<dbReference type="InterPro" id="IPR046848">
    <property type="entry name" value="E_motif"/>
</dbReference>